<dbReference type="AlphaFoldDB" id="A0A9P3G5M5"/>
<gene>
    <name evidence="1" type="ORF">PsYK624_046150</name>
</gene>
<accession>A0A9P3G5M5</accession>
<protein>
    <recommendedName>
        <fullName evidence="3">BTB domain-containing protein</fullName>
    </recommendedName>
</protein>
<dbReference type="EMBL" id="BPQB01000009">
    <property type="protein sequence ID" value="GJE88532.1"/>
    <property type="molecule type" value="Genomic_DNA"/>
</dbReference>
<comment type="caution">
    <text evidence="1">The sequence shown here is derived from an EMBL/GenBank/DDBJ whole genome shotgun (WGS) entry which is preliminary data.</text>
</comment>
<reference evidence="1 2" key="1">
    <citation type="submission" date="2021-08" db="EMBL/GenBank/DDBJ databases">
        <title>Draft Genome Sequence of Phanerochaete sordida strain YK-624.</title>
        <authorList>
            <person name="Mori T."/>
            <person name="Dohra H."/>
            <person name="Suzuki T."/>
            <person name="Kawagishi H."/>
            <person name="Hirai H."/>
        </authorList>
    </citation>
    <scope>NUCLEOTIDE SEQUENCE [LARGE SCALE GENOMIC DNA]</scope>
    <source>
        <strain evidence="1 2">YK-624</strain>
    </source>
</reference>
<sequence length="326" mass="35877">MAYVCVDYADFSTMGPQFDTGDYDLSPTSTLVQSPTDKDMPDIPADFPQSPIFHSAASLDASPPDTVLITTDSIAFYVHRCRLLSWSMNDFGGLLIKQESFKSLGIASCVPQLLSAKDDAVLLSVILCVIYDLWATLPTFGLHDLAAGIRALRHYGVDARALVAPQKPLMDVLLTHASLDPLEVFAIAAENNLEPLAIRASPYLLTFDFSSLADELARRIGCSYLLRLHLLCHSRMVFLRGLLLDQHEAHSPTSECSPKEQRIFEGAWATTIASLAWEADPDLSATRLKNALEEAEAHAKCSDCKAGAKKRVKDIVRKWNALQRTI</sequence>
<evidence type="ECO:0000313" key="1">
    <source>
        <dbReference type="EMBL" id="GJE88532.1"/>
    </source>
</evidence>
<dbReference type="OrthoDB" id="3265815at2759"/>
<dbReference type="Proteomes" id="UP000703269">
    <property type="component" value="Unassembled WGS sequence"/>
</dbReference>
<evidence type="ECO:0000313" key="2">
    <source>
        <dbReference type="Proteomes" id="UP000703269"/>
    </source>
</evidence>
<name>A0A9P3G5M5_9APHY</name>
<evidence type="ECO:0008006" key="3">
    <source>
        <dbReference type="Google" id="ProtNLM"/>
    </source>
</evidence>
<keyword evidence="2" id="KW-1185">Reference proteome</keyword>
<organism evidence="1 2">
    <name type="scientific">Phanerochaete sordida</name>
    <dbReference type="NCBI Taxonomy" id="48140"/>
    <lineage>
        <taxon>Eukaryota</taxon>
        <taxon>Fungi</taxon>
        <taxon>Dikarya</taxon>
        <taxon>Basidiomycota</taxon>
        <taxon>Agaricomycotina</taxon>
        <taxon>Agaricomycetes</taxon>
        <taxon>Polyporales</taxon>
        <taxon>Phanerochaetaceae</taxon>
        <taxon>Phanerochaete</taxon>
    </lineage>
</organism>
<proteinExistence type="predicted"/>